<protein>
    <submittedName>
        <fullName evidence="10">Putative PurR-regulated permease PerM</fullName>
    </submittedName>
</protein>
<evidence type="ECO:0000256" key="1">
    <source>
        <dbReference type="ARBA" id="ARBA00004651"/>
    </source>
</evidence>
<dbReference type="Pfam" id="PF01594">
    <property type="entry name" value="AI-2E_transport"/>
    <property type="match status" value="1"/>
</dbReference>
<evidence type="ECO:0000256" key="7">
    <source>
        <dbReference type="ARBA" id="ARBA00023136"/>
    </source>
</evidence>
<feature type="transmembrane region" description="Helical" evidence="9">
    <location>
        <begin position="73"/>
        <end position="94"/>
    </location>
</feature>
<feature type="transmembrane region" description="Helical" evidence="9">
    <location>
        <begin position="268"/>
        <end position="296"/>
    </location>
</feature>
<feature type="region of interest" description="Disordered" evidence="8">
    <location>
        <begin position="361"/>
        <end position="390"/>
    </location>
</feature>
<dbReference type="Proteomes" id="UP000248806">
    <property type="component" value="Unassembled WGS sequence"/>
</dbReference>
<gene>
    <name evidence="10" type="ORF">EI42_02825</name>
</gene>
<sequence>MNRGTETRREQPWNWTRRLVISLTVLVWIVLALVIGWLLQWVIGSLILLAVAVLLAYALYPAVTFLQRYVPRPLAIATVYLVLFMGLCVLLYFLGRTAFQEARSLEQNIERAIIRGDGPIITFLASLNLDWLNISKQQIYDTLLQFGRQLGSQLGTLSQQAAGIVKGVFNVVINTLIVATMSIYLLIDGPRVARWLKTQTPRSQRKNVTFLVETFKRIGGGYIRGQLLLSTILSTLTGLYMAIIGVPYAVFLGVLAFVLSFIPVIGAFITGILCILLALTKGWIIAVLALAFLIAIQVLESNILSPRIVGPAVGLHPVVSLLALLAGGELFGIAGALFASITAGIVQAIIIAAWKTWKESHPDEFTSDGDESEKTQKLAHASEVEAASGS</sequence>
<dbReference type="EMBL" id="QKUF01000008">
    <property type="protein sequence ID" value="PZW29529.1"/>
    <property type="molecule type" value="Genomic_DNA"/>
</dbReference>
<evidence type="ECO:0000256" key="8">
    <source>
        <dbReference type="SAM" id="MobiDB-lite"/>
    </source>
</evidence>
<dbReference type="GO" id="GO:0005886">
    <property type="term" value="C:plasma membrane"/>
    <property type="evidence" value="ECO:0007669"/>
    <property type="project" value="UniProtKB-SubCell"/>
</dbReference>
<keyword evidence="5 9" id="KW-0812">Transmembrane</keyword>
<keyword evidence="6 9" id="KW-1133">Transmembrane helix</keyword>
<dbReference type="RefSeq" id="WP_170142611.1">
    <property type="nucleotide sequence ID" value="NZ_BIFX01000001.1"/>
</dbReference>
<feature type="compositionally biased region" description="Basic and acidic residues" evidence="8">
    <location>
        <begin position="372"/>
        <end position="383"/>
    </location>
</feature>
<accession>A0A326U8A5</accession>
<evidence type="ECO:0000256" key="2">
    <source>
        <dbReference type="ARBA" id="ARBA00009773"/>
    </source>
</evidence>
<comment type="caution">
    <text evidence="10">The sequence shown here is derived from an EMBL/GenBank/DDBJ whole genome shotgun (WGS) entry which is preliminary data.</text>
</comment>
<name>A0A326U8A5_THEHA</name>
<dbReference type="PANTHER" id="PTHR21716:SF53">
    <property type="entry name" value="PERMEASE PERM-RELATED"/>
    <property type="match status" value="1"/>
</dbReference>
<dbReference type="AlphaFoldDB" id="A0A326U8A5"/>
<feature type="transmembrane region" description="Helical" evidence="9">
    <location>
        <begin position="308"/>
        <end position="327"/>
    </location>
</feature>
<feature type="transmembrane region" description="Helical" evidence="9">
    <location>
        <begin position="167"/>
        <end position="187"/>
    </location>
</feature>
<evidence type="ECO:0000256" key="9">
    <source>
        <dbReference type="SAM" id="Phobius"/>
    </source>
</evidence>
<comment type="subcellular location">
    <subcellularLocation>
        <location evidence="1">Cell membrane</location>
        <topology evidence="1">Multi-pass membrane protein</topology>
    </subcellularLocation>
</comment>
<dbReference type="InterPro" id="IPR002549">
    <property type="entry name" value="AI-2E-like"/>
</dbReference>
<feature type="transmembrane region" description="Helical" evidence="9">
    <location>
        <begin position="20"/>
        <end position="39"/>
    </location>
</feature>
<dbReference type="PANTHER" id="PTHR21716">
    <property type="entry name" value="TRANSMEMBRANE PROTEIN"/>
    <property type="match status" value="1"/>
</dbReference>
<evidence type="ECO:0000256" key="4">
    <source>
        <dbReference type="ARBA" id="ARBA00022475"/>
    </source>
</evidence>
<keyword evidence="3" id="KW-0813">Transport</keyword>
<feature type="transmembrane region" description="Helical" evidence="9">
    <location>
        <begin position="45"/>
        <end position="66"/>
    </location>
</feature>
<keyword evidence="4" id="KW-1003">Cell membrane</keyword>
<keyword evidence="7 9" id="KW-0472">Membrane</keyword>
<proteinExistence type="inferred from homology"/>
<evidence type="ECO:0000256" key="3">
    <source>
        <dbReference type="ARBA" id="ARBA00022448"/>
    </source>
</evidence>
<dbReference type="GO" id="GO:0055085">
    <property type="term" value="P:transmembrane transport"/>
    <property type="evidence" value="ECO:0007669"/>
    <property type="project" value="TreeGrafter"/>
</dbReference>
<comment type="similarity">
    <text evidence="2">Belongs to the autoinducer-2 exporter (AI-2E) (TC 2.A.86) family.</text>
</comment>
<keyword evidence="11" id="KW-1185">Reference proteome</keyword>
<organism evidence="10 11">
    <name type="scientific">Thermosporothrix hazakensis</name>
    <dbReference type="NCBI Taxonomy" id="644383"/>
    <lineage>
        <taxon>Bacteria</taxon>
        <taxon>Bacillati</taxon>
        <taxon>Chloroflexota</taxon>
        <taxon>Ktedonobacteria</taxon>
        <taxon>Ktedonobacterales</taxon>
        <taxon>Thermosporotrichaceae</taxon>
        <taxon>Thermosporothrix</taxon>
    </lineage>
</organism>
<evidence type="ECO:0000313" key="10">
    <source>
        <dbReference type="EMBL" id="PZW29529.1"/>
    </source>
</evidence>
<evidence type="ECO:0000256" key="6">
    <source>
        <dbReference type="ARBA" id="ARBA00022989"/>
    </source>
</evidence>
<evidence type="ECO:0000256" key="5">
    <source>
        <dbReference type="ARBA" id="ARBA00022692"/>
    </source>
</evidence>
<evidence type="ECO:0000313" key="11">
    <source>
        <dbReference type="Proteomes" id="UP000248806"/>
    </source>
</evidence>
<feature type="transmembrane region" description="Helical" evidence="9">
    <location>
        <begin position="333"/>
        <end position="354"/>
    </location>
</feature>
<reference evidence="10 11" key="1">
    <citation type="submission" date="2018-06" db="EMBL/GenBank/DDBJ databases">
        <title>Genomic Encyclopedia of Archaeal and Bacterial Type Strains, Phase II (KMG-II): from individual species to whole genera.</title>
        <authorList>
            <person name="Goeker M."/>
        </authorList>
    </citation>
    <scope>NUCLEOTIDE SEQUENCE [LARGE SCALE GENOMIC DNA]</scope>
    <source>
        <strain evidence="10 11">ATCC BAA-1881</strain>
    </source>
</reference>